<keyword evidence="1" id="KW-0812">Transmembrane</keyword>
<keyword evidence="3" id="KW-1185">Reference proteome</keyword>
<dbReference type="AlphaFoldDB" id="A0A3A4B2Z2"/>
<gene>
    <name evidence="2" type="ORF">D5H75_01580</name>
</gene>
<dbReference type="EMBL" id="QZEY01000001">
    <property type="protein sequence ID" value="RJL35521.1"/>
    <property type="molecule type" value="Genomic_DNA"/>
</dbReference>
<keyword evidence="1" id="KW-1133">Transmembrane helix</keyword>
<keyword evidence="1" id="KW-0472">Membrane</keyword>
<evidence type="ECO:0000313" key="2">
    <source>
        <dbReference type="EMBL" id="RJL35521.1"/>
    </source>
</evidence>
<accession>A0A3A4B2Z2</accession>
<proteinExistence type="predicted"/>
<feature type="transmembrane region" description="Helical" evidence="1">
    <location>
        <begin position="151"/>
        <end position="169"/>
    </location>
</feature>
<feature type="transmembrane region" description="Helical" evidence="1">
    <location>
        <begin position="12"/>
        <end position="34"/>
    </location>
</feature>
<reference evidence="2 3" key="1">
    <citation type="submission" date="2018-09" db="EMBL/GenBank/DDBJ databases">
        <title>YIM 75507 draft genome.</title>
        <authorList>
            <person name="Tang S."/>
            <person name="Feng Y."/>
        </authorList>
    </citation>
    <scope>NUCLEOTIDE SEQUENCE [LARGE SCALE GENOMIC DNA]</scope>
    <source>
        <strain evidence="2 3">YIM 75507</strain>
    </source>
</reference>
<comment type="caution">
    <text evidence="2">The sequence shown here is derived from an EMBL/GenBank/DDBJ whole genome shotgun (WGS) entry which is preliminary data.</text>
</comment>
<sequence length="493" mass="52633">MFLFEVHRLLRSPLWWGAAVLCLGLRLLATWPWLPDMSVDPASTSGAMLLLAVAVMTTANLATSRDTRHGMPRTLDALPGRAAERTKAATLAAVAVSTGIALPVMLCYLLARLAMGPVAGAFDPFEAVGGVLAVPFAAALGALLGRWTPSLVAVPAAAFLIGALTWLNSQQGGYGSWFLPVVLFHGPDWPQRPSVLHAVYLLAAIALFAALALLRHGAGPVRVIAVLTAAAVTVPAGAAATAAAPGPEINRRSVTTRADPAAMPGALDAGVRRRYFGPDARRCETHHAVTYCAFRDYAAWIPSWVSAVNPVIQALPPAERRRPPVVRQTTDTWFGAEGDEGRSIRTFMVWGRAGAEDSHRAVLASQVIRSVLGLRPPGTGCDVRGQARALVALWLLGHVVPPAPPEDREIRVGSSVFMPEQSRLGMIRYGTAELGYARELLAMPDARRRVWTHWDTLIKPGTTVGQALPLLGLRPRSEQGKRLAEPAKGRPCS</sequence>
<evidence type="ECO:0000313" key="3">
    <source>
        <dbReference type="Proteomes" id="UP000265768"/>
    </source>
</evidence>
<name>A0A3A4B2Z2_9ACTN</name>
<feature type="transmembrane region" description="Helical" evidence="1">
    <location>
        <begin position="127"/>
        <end position="144"/>
    </location>
</feature>
<feature type="transmembrane region" description="Helical" evidence="1">
    <location>
        <begin position="195"/>
        <end position="214"/>
    </location>
</feature>
<feature type="transmembrane region" description="Helical" evidence="1">
    <location>
        <begin position="91"/>
        <end position="115"/>
    </location>
</feature>
<dbReference type="Proteomes" id="UP000265768">
    <property type="component" value="Unassembled WGS sequence"/>
</dbReference>
<feature type="transmembrane region" description="Helical" evidence="1">
    <location>
        <begin position="46"/>
        <end position="63"/>
    </location>
</feature>
<protein>
    <submittedName>
        <fullName evidence="2">Uncharacterized protein</fullName>
    </submittedName>
</protein>
<evidence type="ECO:0000256" key="1">
    <source>
        <dbReference type="SAM" id="Phobius"/>
    </source>
</evidence>
<feature type="transmembrane region" description="Helical" evidence="1">
    <location>
        <begin position="221"/>
        <end position="244"/>
    </location>
</feature>
<organism evidence="2 3">
    <name type="scientific">Bailinhaonella thermotolerans</name>
    <dbReference type="NCBI Taxonomy" id="1070861"/>
    <lineage>
        <taxon>Bacteria</taxon>
        <taxon>Bacillati</taxon>
        <taxon>Actinomycetota</taxon>
        <taxon>Actinomycetes</taxon>
        <taxon>Streptosporangiales</taxon>
        <taxon>Streptosporangiaceae</taxon>
        <taxon>Bailinhaonella</taxon>
    </lineage>
</organism>